<feature type="domain" description="Glycosyl transferase family 1" evidence="2">
    <location>
        <begin position="264"/>
        <end position="421"/>
    </location>
</feature>
<evidence type="ECO:0000256" key="1">
    <source>
        <dbReference type="ARBA" id="ARBA00022679"/>
    </source>
</evidence>
<sequence length="451" mass="49143">MLQIGLSSRMALPQIGLDGYNLAMPHGTGVATYGVTLAATLRSMGANVTGLFGLPVAGDPDLREVLFYDLVQRPPSAQKRRRRWHHGLREALRPLAGFSLAEVPSSGHVEKGAFASRLPQFDRLLSAGGLFEAAHAHFAAFGRFTTLRVANPPEVMHWTYPVPIRLAGARNIYTLHDLVPLRLPYTTLDDKKTYYSLVKRCAKQGDHIVTVSEASAADIVSRFGVPHDRITNTYQASPPPTSIGASAEDAAMVEGIFGLRPGGYFLFFGAIEPKKNIGRLIEAYLTLRSETPLVLVGARAWQSEEELRLLGGAGALSGGYGQRLGDRVVRLEYLPRQLLFRLIRCAKAVAFPSLYEGFGLPVHEAMLLGTPVLSSNVSSIPEVAGDGALLVDPYDTNAIAEGLKRLDEDAALRESLRAAGPRHAQRFSIDHYRARLQSLYERVVSQPSRAA</sequence>
<dbReference type="PANTHER" id="PTHR46401">
    <property type="entry name" value="GLYCOSYLTRANSFERASE WBBK-RELATED"/>
    <property type="match status" value="1"/>
</dbReference>
<name>A0ABY4X649_9SPHN</name>
<dbReference type="RefSeq" id="WP_252166173.1">
    <property type="nucleotide sequence ID" value="NZ_CP084930.1"/>
</dbReference>
<evidence type="ECO:0000259" key="2">
    <source>
        <dbReference type="Pfam" id="PF00534"/>
    </source>
</evidence>
<evidence type="ECO:0000259" key="3">
    <source>
        <dbReference type="Pfam" id="PF13439"/>
    </source>
</evidence>
<dbReference type="InterPro" id="IPR001296">
    <property type="entry name" value="Glyco_trans_1"/>
</dbReference>
<dbReference type="SUPFAM" id="SSF53756">
    <property type="entry name" value="UDP-Glycosyltransferase/glycogen phosphorylase"/>
    <property type="match status" value="1"/>
</dbReference>
<evidence type="ECO:0000313" key="4">
    <source>
        <dbReference type="EMBL" id="USI72364.1"/>
    </source>
</evidence>
<accession>A0ABY4X649</accession>
<evidence type="ECO:0000313" key="5">
    <source>
        <dbReference type="Proteomes" id="UP001056937"/>
    </source>
</evidence>
<protein>
    <submittedName>
        <fullName evidence="4">Glycosyltransferase family 4 protein</fullName>
    </submittedName>
</protein>
<dbReference type="Gene3D" id="3.40.50.2000">
    <property type="entry name" value="Glycogen Phosphorylase B"/>
    <property type="match status" value="2"/>
</dbReference>
<keyword evidence="5" id="KW-1185">Reference proteome</keyword>
<dbReference type="CDD" id="cd03809">
    <property type="entry name" value="GT4_MtfB-like"/>
    <property type="match status" value="1"/>
</dbReference>
<dbReference type="EMBL" id="CP084930">
    <property type="protein sequence ID" value="USI72364.1"/>
    <property type="molecule type" value="Genomic_DNA"/>
</dbReference>
<keyword evidence="1" id="KW-0808">Transferase</keyword>
<dbReference type="InterPro" id="IPR028098">
    <property type="entry name" value="Glyco_trans_4-like_N"/>
</dbReference>
<dbReference type="Pfam" id="PF13439">
    <property type="entry name" value="Glyco_transf_4"/>
    <property type="match status" value="1"/>
</dbReference>
<proteinExistence type="predicted"/>
<gene>
    <name evidence="4" type="ORF">LHA26_13840</name>
</gene>
<dbReference type="Proteomes" id="UP001056937">
    <property type="component" value="Chromosome 1"/>
</dbReference>
<reference evidence="4" key="1">
    <citation type="journal article" date="2022" name="Toxins">
        <title>Genomic Analysis of Sphingopyxis sp. USTB-05 for Biodegrading Cyanobacterial Hepatotoxins.</title>
        <authorList>
            <person name="Liu C."/>
            <person name="Xu Q."/>
            <person name="Zhao Z."/>
            <person name="Zhang H."/>
            <person name="Liu X."/>
            <person name="Yin C."/>
            <person name="Liu Y."/>
            <person name="Yan H."/>
        </authorList>
    </citation>
    <scope>NUCLEOTIDE SEQUENCE</scope>
    <source>
        <strain evidence="4">NBD5</strain>
    </source>
</reference>
<dbReference type="PANTHER" id="PTHR46401:SF2">
    <property type="entry name" value="GLYCOSYLTRANSFERASE WBBK-RELATED"/>
    <property type="match status" value="1"/>
</dbReference>
<dbReference type="Pfam" id="PF00534">
    <property type="entry name" value="Glycos_transf_1"/>
    <property type="match status" value="1"/>
</dbReference>
<feature type="domain" description="Glycosyltransferase subfamily 4-like N-terminal" evidence="3">
    <location>
        <begin position="144"/>
        <end position="231"/>
    </location>
</feature>
<organism evidence="4 5">
    <name type="scientific">Sphingomonas morindae</name>
    <dbReference type="NCBI Taxonomy" id="1541170"/>
    <lineage>
        <taxon>Bacteria</taxon>
        <taxon>Pseudomonadati</taxon>
        <taxon>Pseudomonadota</taxon>
        <taxon>Alphaproteobacteria</taxon>
        <taxon>Sphingomonadales</taxon>
        <taxon>Sphingomonadaceae</taxon>
        <taxon>Sphingomonas</taxon>
    </lineage>
</organism>